<sequence length="57" mass="6061">MRKAALLDRIAVEEGRPEAAVQAEEARALVAQLRAEIEGTAQNGKSDENLASAAWLA</sequence>
<evidence type="ECO:0000313" key="2">
    <source>
        <dbReference type="Proteomes" id="UP001271274"/>
    </source>
</evidence>
<dbReference type="EMBL" id="JARAYU010000034">
    <property type="protein sequence ID" value="MDX3706810.1"/>
    <property type="molecule type" value="Genomic_DNA"/>
</dbReference>
<organism evidence="1 2">
    <name type="scientific">Streptomyces europaeiscabiei</name>
    <dbReference type="NCBI Taxonomy" id="146819"/>
    <lineage>
        <taxon>Bacteria</taxon>
        <taxon>Bacillati</taxon>
        <taxon>Actinomycetota</taxon>
        <taxon>Actinomycetes</taxon>
        <taxon>Kitasatosporales</taxon>
        <taxon>Streptomycetaceae</taxon>
        <taxon>Streptomyces</taxon>
    </lineage>
</organism>
<protein>
    <submittedName>
        <fullName evidence="1">Uncharacterized protein</fullName>
    </submittedName>
</protein>
<evidence type="ECO:0000313" key="1">
    <source>
        <dbReference type="EMBL" id="MDX3706810.1"/>
    </source>
</evidence>
<reference evidence="1 2" key="1">
    <citation type="journal article" date="2023" name="Microb. Genom.">
        <title>Mesoterricola silvestris gen. nov., sp. nov., Mesoterricola sediminis sp. nov., Geothrix oryzae sp. nov., Geothrix edaphica sp. nov., Geothrix rubra sp. nov., and Geothrix limicola sp. nov., six novel members of Acidobacteriota isolated from soils.</title>
        <authorList>
            <person name="Weisberg A.J."/>
            <person name="Pearce E."/>
            <person name="Kramer C.G."/>
            <person name="Chang J.H."/>
            <person name="Clarke C.R."/>
        </authorList>
    </citation>
    <scope>NUCLEOTIDE SEQUENCE [LARGE SCALE GENOMIC DNA]</scope>
    <source>
        <strain evidence="1 2">ID09-01A</strain>
    </source>
</reference>
<comment type="caution">
    <text evidence="1">The sequence shown here is derived from an EMBL/GenBank/DDBJ whole genome shotgun (WGS) entry which is preliminary data.</text>
</comment>
<name>A0ABU4NUW0_9ACTN</name>
<dbReference type="RefSeq" id="WP_159015031.1">
    <property type="nucleotide sequence ID" value="NZ_JARAUR010000085.1"/>
</dbReference>
<accession>A0ABU4NUW0</accession>
<gene>
    <name evidence="1" type="ORF">PV662_45475</name>
</gene>
<dbReference type="Proteomes" id="UP001271274">
    <property type="component" value="Unassembled WGS sequence"/>
</dbReference>
<proteinExistence type="predicted"/>
<keyword evidence="2" id="KW-1185">Reference proteome</keyword>